<evidence type="ECO:0000313" key="2">
    <source>
        <dbReference type="EMBL" id="HIU56389.1"/>
    </source>
</evidence>
<dbReference type="Pfam" id="PF01476">
    <property type="entry name" value="LysM"/>
    <property type="match status" value="1"/>
</dbReference>
<dbReference type="InterPro" id="IPR036779">
    <property type="entry name" value="LysM_dom_sf"/>
</dbReference>
<dbReference type="Proteomes" id="UP000824109">
    <property type="component" value="Unassembled WGS sequence"/>
</dbReference>
<comment type="caution">
    <text evidence="2">The sequence shown here is derived from an EMBL/GenBank/DDBJ whole genome shotgun (WGS) entry which is preliminary data.</text>
</comment>
<dbReference type="EMBL" id="DVNB01000014">
    <property type="protein sequence ID" value="HIU56389.1"/>
    <property type="molecule type" value="Genomic_DNA"/>
</dbReference>
<dbReference type="PROSITE" id="PS51782">
    <property type="entry name" value="LYSM"/>
    <property type="match status" value="1"/>
</dbReference>
<reference evidence="2" key="2">
    <citation type="journal article" date="2021" name="PeerJ">
        <title>Extensive microbial diversity within the chicken gut microbiome revealed by metagenomics and culture.</title>
        <authorList>
            <person name="Gilroy R."/>
            <person name="Ravi A."/>
            <person name="Getino M."/>
            <person name="Pursley I."/>
            <person name="Horton D.L."/>
            <person name="Alikhan N.F."/>
            <person name="Baker D."/>
            <person name="Gharbi K."/>
            <person name="Hall N."/>
            <person name="Watson M."/>
            <person name="Adriaenssens E.M."/>
            <person name="Foster-Nyarko E."/>
            <person name="Jarju S."/>
            <person name="Secka A."/>
            <person name="Antonio M."/>
            <person name="Oren A."/>
            <person name="Chaudhuri R.R."/>
            <person name="La Ragione R."/>
            <person name="Hildebrand F."/>
            <person name="Pallen M.J."/>
        </authorList>
    </citation>
    <scope>NUCLEOTIDE SEQUENCE</scope>
    <source>
        <strain evidence="2">USAMLcec3-3695</strain>
    </source>
</reference>
<dbReference type="InterPro" id="IPR024300">
    <property type="entry name" value="SipL_SPOCS_dom"/>
</dbReference>
<protein>
    <submittedName>
        <fullName evidence="2">DUF3794 domain-containing protein</fullName>
    </submittedName>
</protein>
<gene>
    <name evidence="2" type="ORF">IAA61_01085</name>
</gene>
<feature type="domain" description="LysM" evidence="1">
    <location>
        <begin position="463"/>
        <end position="506"/>
    </location>
</feature>
<sequence>MELIKQSIRVCDTAARGNMQAMADGDVIVPDVKPDILKLLQVDAEASVTDKYIENGRLVVCGRVDYKVLYVPDKANERISAIFASMEFRQTADARGADSDAVPLVSAAVERVEFNAVNSRKLRLRAIVSLRYEVCVIKEPELTADVDDESAERRKRNAVFESTADVSEHDFSIKETLEVPSGQSSINEILKTDVRISDTEYKTVTGKVIVKGSAHICILYTDDEGDIRYMDAETPFTEVLDIDGAGEDAVCEIDYSVIGVMCSAEADSDGDMRIASVDIDICAAVRAFEETETELLEDCYMPFMDTKCEYENITLSETVARPSAQNNIREIIDFPSNVPGVSGVYNVMTNAEVTKTELRRGKLLCEGKIEAFVLYITDSAETPIYSLKKDIKFSYMLDCEGAADDCETEAKAEIRHVSYSLNAGGSLELRCLLELGARIVRQSRVPNIVSVECNEREGKRGMIIYFVKKGDSLWDVAKRYGVTVESVMRGNDMEDETLSGGERLFIPPQ</sequence>
<proteinExistence type="predicted"/>
<dbReference type="SMART" id="SM00257">
    <property type="entry name" value="LysM"/>
    <property type="match status" value="1"/>
</dbReference>
<organism evidence="2 3">
    <name type="scientific">Candidatus Ornithomonoglobus merdipullorum</name>
    <dbReference type="NCBI Taxonomy" id="2840895"/>
    <lineage>
        <taxon>Bacteria</taxon>
        <taxon>Bacillati</taxon>
        <taxon>Bacillota</taxon>
        <taxon>Clostridia</taxon>
        <taxon>Candidatus Ornithomonoglobus</taxon>
    </lineage>
</organism>
<evidence type="ECO:0000259" key="1">
    <source>
        <dbReference type="PROSITE" id="PS51782"/>
    </source>
</evidence>
<dbReference type="Pfam" id="PF12673">
    <property type="entry name" value="SipL"/>
    <property type="match status" value="3"/>
</dbReference>
<dbReference type="CDD" id="cd00118">
    <property type="entry name" value="LysM"/>
    <property type="match status" value="1"/>
</dbReference>
<accession>A0A9D1SDH0</accession>
<dbReference type="InterPro" id="IPR018392">
    <property type="entry name" value="LysM"/>
</dbReference>
<reference evidence="2" key="1">
    <citation type="submission" date="2020-10" db="EMBL/GenBank/DDBJ databases">
        <authorList>
            <person name="Gilroy R."/>
        </authorList>
    </citation>
    <scope>NUCLEOTIDE SEQUENCE</scope>
    <source>
        <strain evidence="2">USAMLcec3-3695</strain>
    </source>
</reference>
<name>A0A9D1SDH0_9FIRM</name>
<dbReference type="Gene3D" id="3.10.350.10">
    <property type="entry name" value="LysM domain"/>
    <property type="match status" value="1"/>
</dbReference>
<dbReference type="AlphaFoldDB" id="A0A9D1SDH0"/>
<evidence type="ECO:0000313" key="3">
    <source>
        <dbReference type="Proteomes" id="UP000824109"/>
    </source>
</evidence>
<dbReference type="SUPFAM" id="SSF54106">
    <property type="entry name" value="LysM domain"/>
    <property type="match status" value="1"/>
</dbReference>